<dbReference type="RefSeq" id="WP_191729630.1">
    <property type="nucleotide sequence ID" value="NZ_JACSQJ010000005.1"/>
</dbReference>
<dbReference type="InterPro" id="IPR011330">
    <property type="entry name" value="Glyco_hydro/deAcase_b/a-brl"/>
</dbReference>
<gene>
    <name evidence="1" type="ORF">H9645_10415</name>
</gene>
<evidence type="ECO:0000313" key="1">
    <source>
        <dbReference type="EMBL" id="MBD7988440.1"/>
    </source>
</evidence>
<reference evidence="1 2" key="1">
    <citation type="submission" date="2020-08" db="EMBL/GenBank/DDBJ databases">
        <title>A Genomic Blueprint of the Chicken Gut Microbiome.</title>
        <authorList>
            <person name="Gilroy R."/>
            <person name="Ravi A."/>
            <person name="Getino M."/>
            <person name="Pursley I."/>
            <person name="Horton D.L."/>
            <person name="Alikhan N.-F."/>
            <person name="Baker D."/>
            <person name="Gharbi K."/>
            <person name="Hall N."/>
            <person name="Watson M."/>
            <person name="Adriaenssens E.M."/>
            <person name="Foster-Nyarko E."/>
            <person name="Jarju S."/>
            <person name="Secka A."/>
            <person name="Antonio M."/>
            <person name="Oren A."/>
            <person name="Chaudhuri R."/>
            <person name="La Ragione R.M."/>
            <person name="Hildebrand F."/>
            <person name="Pallen M.J."/>
        </authorList>
    </citation>
    <scope>NUCLEOTIDE SEQUENCE [LARGE SCALE GENOMIC DNA]</scope>
    <source>
        <strain evidence="1 2">Sa2BVA3</strain>
    </source>
</reference>
<accession>A0ABR8UKT9</accession>
<dbReference type="SUPFAM" id="SSF88713">
    <property type="entry name" value="Glycoside hydrolase/deacetylase"/>
    <property type="match status" value="1"/>
</dbReference>
<organism evidence="1 2">
    <name type="scientific">Luteimonas colneyensis</name>
    <dbReference type="NCBI Taxonomy" id="2762230"/>
    <lineage>
        <taxon>Bacteria</taxon>
        <taxon>Pseudomonadati</taxon>
        <taxon>Pseudomonadota</taxon>
        <taxon>Gammaproteobacteria</taxon>
        <taxon>Lysobacterales</taxon>
        <taxon>Lysobacteraceae</taxon>
        <taxon>Luteimonas</taxon>
    </lineage>
</organism>
<keyword evidence="2" id="KW-1185">Reference proteome</keyword>
<protein>
    <submittedName>
        <fullName evidence="1">Polysaccharide deacetylase</fullName>
    </submittedName>
</protein>
<dbReference type="Gene3D" id="3.20.20.370">
    <property type="entry name" value="Glycoside hydrolase/deacetylase"/>
    <property type="match status" value="1"/>
</dbReference>
<sequence length="332" mass="37235">MSELEDGVLQVLITIDTEVYPLLPGWRDDGLRRDIDRDIYGLTPEGEVGLRHQVETFARHGIKAVFFVESLFAYFAGPGPLREMVGLIQGAGHEVQLHLHPEWLQWVDDPIMAFEGRETIREYSADEQSRLVGAALHNLRAAGAVDVCAFRAGDFAAGSDTLDALVRNGLRFDTSLNHHYPASLPELGARRRETQPFAVRGLTELPVSYWHTPPMGSRPAQLTSASFAEMKASLLHAHREGWAAFTIVSHSFELLRARRRNPARPVADPVAVSRLERLCEFLQRNPDRFRTCGFNDLRLPPPHAVPKPALRSPLLRTLARQAVQARRRLARA</sequence>
<dbReference type="EMBL" id="JACSQJ010000005">
    <property type="protein sequence ID" value="MBD7988440.1"/>
    <property type="molecule type" value="Genomic_DNA"/>
</dbReference>
<name>A0ABR8UKT9_9GAMM</name>
<proteinExistence type="predicted"/>
<dbReference type="Proteomes" id="UP000647183">
    <property type="component" value="Unassembled WGS sequence"/>
</dbReference>
<comment type="caution">
    <text evidence="1">The sequence shown here is derived from an EMBL/GenBank/DDBJ whole genome shotgun (WGS) entry which is preliminary data.</text>
</comment>
<evidence type="ECO:0000313" key="2">
    <source>
        <dbReference type="Proteomes" id="UP000647183"/>
    </source>
</evidence>